<proteinExistence type="predicted"/>
<protein>
    <submittedName>
        <fullName evidence="1">Uncharacterized protein</fullName>
    </submittedName>
</protein>
<dbReference type="Proteomes" id="UP001162501">
    <property type="component" value="Chromosome 11"/>
</dbReference>
<dbReference type="EMBL" id="OX596095">
    <property type="protein sequence ID" value="CAM9454885.1"/>
    <property type="molecule type" value="Genomic_DNA"/>
</dbReference>
<reference evidence="1" key="2">
    <citation type="submission" date="2025-03" db="EMBL/GenBank/DDBJ databases">
        <authorList>
            <consortium name="ELIXIR-Norway"/>
            <consortium name="Elixir Norway"/>
        </authorList>
    </citation>
    <scope>NUCLEOTIDE SEQUENCE</scope>
</reference>
<organism evidence="1 2">
    <name type="scientific">Rangifer tarandus platyrhynchus</name>
    <name type="common">Svalbard reindeer</name>
    <dbReference type="NCBI Taxonomy" id="3082113"/>
    <lineage>
        <taxon>Eukaryota</taxon>
        <taxon>Metazoa</taxon>
        <taxon>Chordata</taxon>
        <taxon>Craniata</taxon>
        <taxon>Vertebrata</taxon>
        <taxon>Euteleostomi</taxon>
        <taxon>Mammalia</taxon>
        <taxon>Eutheria</taxon>
        <taxon>Laurasiatheria</taxon>
        <taxon>Artiodactyla</taxon>
        <taxon>Ruminantia</taxon>
        <taxon>Pecora</taxon>
        <taxon>Cervidae</taxon>
        <taxon>Odocoileinae</taxon>
        <taxon>Rangifer</taxon>
    </lineage>
</organism>
<gene>
    <name evidence="1" type="ORF">MRATA1EN22A_LOCUS2737</name>
</gene>
<evidence type="ECO:0000313" key="2">
    <source>
        <dbReference type="Proteomes" id="UP001162501"/>
    </source>
</evidence>
<evidence type="ECO:0000313" key="1">
    <source>
        <dbReference type="EMBL" id="CAM9454885.1"/>
    </source>
</evidence>
<accession>A0AC59Y7M8</accession>
<name>A0AC59Y7M8_RANTA</name>
<sequence>MPYWNEAVVGVRAAERAREGGGGRGASEAQRAGEAGVPRLGGARASVHAAGSRNFTSSEKKGSWIGLGVGGPKEGVQWERSEREGLEEKATALEQSRKLRAVLRVVIIAPPPPPSPSSRSLGFAKPGLTGVCP</sequence>
<reference evidence="1" key="1">
    <citation type="submission" date="2023-05" db="EMBL/GenBank/DDBJ databases">
        <authorList>
            <consortium name="ELIXIR-Norway"/>
        </authorList>
    </citation>
    <scope>NUCLEOTIDE SEQUENCE</scope>
</reference>